<accession>A0A2P2K505</accession>
<reference evidence="1" key="1">
    <citation type="submission" date="2018-02" db="EMBL/GenBank/DDBJ databases">
        <title>Rhizophora mucronata_Transcriptome.</title>
        <authorList>
            <person name="Meera S.P."/>
            <person name="Sreeshan A."/>
            <person name="Augustine A."/>
        </authorList>
    </citation>
    <scope>NUCLEOTIDE SEQUENCE</scope>
    <source>
        <tissue evidence="1">Leaf</tissue>
    </source>
</reference>
<dbReference type="EMBL" id="GGEC01020318">
    <property type="protein sequence ID" value="MBX00802.1"/>
    <property type="molecule type" value="Transcribed_RNA"/>
</dbReference>
<evidence type="ECO:0000313" key="1">
    <source>
        <dbReference type="EMBL" id="MBX00802.1"/>
    </source>
</evidence>
<organism evidence="1">
    <name type="scientific">Rhizophora mucronata</name>
    <name type="common">Asiatic mangrove</name>
    <dbReference type="NCBI Taxonomy" id="61149"/>
    <lineage>
        <taxon>Eukaryota</taxon>
        <taxon>Viridiplantae</taxon>
        <taxon>Streptophyta</taxon>
        <taxon>Embryophyta</taxon>
        <taxon>Tracheophyta</taxon>
        <taxon>Spermatophyta</taxon>
        <taxon>Magnoliopsida</taxon>
        <taxon>eudicotyledons</taxon>
        <taxon>Gunneridae</taxon>
        <taxon>Pentapetalae</taxon>
        <taxon>rosids</taxon>
        <taxon>fabids</taxon>
        <taxon>Malpighiales</taxon>
        <taxon>Rhizophoraceae</taxon>
        <taxon>Rhizophora</taxon>
    </lineage>
</organism>
<protein>
    <submittedName>
        <fullName evidence="1">Uncharacterized protein</fullName>
    </submittedName>
</protein>
<sequence length="53" mass="6363">MSDFEFLYFLYCITQCMVNGFNHANPIYFMARLPTVTFPFMEHAFLCHFVRSN</sequence>
<name>A0A2P2K505_RHIMU</name>
<proteinExistence type="predicted"/>
<dbReference type="AlphaFoldDB" id="A0A2P2K505"/>